<feature type="transmembrane region" description="Helical" evidence="8">
    <location>
        <begin position="34"/>
        <end position="54"/>
    </location>
</feature>
<comment type="caution">
    <text evidence="9">The sequence shown here is derived from an EMBL/GenBank/DDBJ whole genome shotgun (WGS) entry which is preliminary data.</text>
</comment>
<feature type="transmembrane region" description="Helical" evidence="8">
    <location>
        <begin position="270"/>
        <end position="288"/>
    </location>
</feature>
<evidence type="ECO:0000256" key="7">
    <source>
        <dbReference type="ARBA" id="ARBA00023136"/>
    </source>
</evidence>
<feature type="transmembrane region" description="Helical" evidence="8">
    <location>
        <begin position="226"/>
        <end position="242"/>
    </location>
</feature>
<keyword evidence="5 8" id="KW-0812">Transmembrane</keyword>
<keyword evidence="4" id="KW-0808">Transferase</keyword>
<dbReference type="GO" id="GO:0009103">
    <property type="term" value="P:lipopolysaccharide biosynthetic process"/>
    <property type="evidence" value="ECO:0007669"/>
    <property type="project" value="UniProtKB-ARBA"/>
</dbReference>
<feature type="transmembrane region" description="Helical" evidence="8">
    <location>
        <begin position="427"/>
        <end position="450"/>
    </location>
</feature>
<protein>
    <submittedName>
        <fullName evidence="9">Uncharacterized protein</fullName>
    </submittedName>
</protein>
<dbReference type="PANTHER" id="PTHR33908">
    <property type="entry name" value="MANNOSYLTRANSFERASE YKCB-RELATED"/>
    <property type="match status" value="1"/>
</dbReference>
<comment type="subcellular location">
    <subcellularLocation>
        <location evidence="1">Cell membrane</location>
        <topology evidence="1">Multi-pass membrane protein</topology>
    </subcellularLocation>
</comment>
<feature type="transmembrane region" description="Helical" evidence="8">
    <location>
        <begin position="347"/>
        <end position="365"/>
    </location>
</feature>
<feature type="transmembrane region" description="Helical" evidence="8">
    <location>
        <begin position="372"/>
        <end position="390"/>
    </location>
</feature>
<reference evidence="9 10" key="1">
    <citation type="journal article" date="2014" name="Genome Announc.">
        <title>Draft Genome Sequence of Magnetospirillum sp. Strain SO-1, a Freshwater Magnetotactic Bacterium Isolated from the Ol'khovka River, Russia.</title>
        <authorList>
            <person name="Grouzdev D.S."/>
            <person name="Dziuba M.V."/>
            <person name="Sukhacheva M.S."/>
            <person name="Mardanov A.V."/>
            <person name="Beletskiy A.V."/>
            <person name="Kuznetsov B.B."/>
            <person name="Skryabin K.G."/>
        </authorList>
    </citation>
    <scope>NUCLEOTIDE SEQUENCE [LARGE SCALE GENOMIC DNA]</scope>
    <source>
        <strain evidence="9 10">SO-1</strain>
    </source>
</reference>
<evidence type="ECO:0000256" key="6">
    <source>
        <dbReference type="ARBA" id="ARBA00022989"/>
    </source>
</evidence>
<gene>
    <name evidence="9" type="ORF">H261_07818</name>
</gene>
<keyword evidence="2" id="KW-1003">Cell membrane</keyword>
<evidence type="ECO:0000256" key="4">
    <source>
        <dbReference type="ARBA" id="ARBA00022679"/>
    </source>
</evidence>
<feature type="transmembrane region" description="Helical" evidence="8">
    <location>
        <begin position="181"/>
        <end position="199"/>
    </location>
</feature>
<dbReference type="PATRIC" id="fig|1244869.3.peg.1579"/>
<feature type="transmembrane region" description="Helical" evidence="8">
    <location>
        <begin position="142"/>
        <end position="169"/>
    </location>
</feature>
<dbReference type="GO" id="GO:0005886">
    <property type="term" value="C:plasma membrane"/>
    <property type="evidence" value="ECO:0007669"/>
    <property type="project" value="UniProtKB-SubCell"/>
</dbReference>
<keyword evidence="6 8" id="KW-1133">Transmembrane helix</keyword>
<dbReference type="AlphaFoldDB" id="M2Z886"/>
<name>M2Z886_9PROT</name>
<dbReference type="InterPro" id="IPR050297">
    <property type="entry name" value="LipidA_mod_glycosyltrf_83"/>
</dbReference>
<keyword evidence="10" id="KW-1185">Reference proteome</keyword>
<dbReference type="PANTHER" id="PTHR33908:SF11">
    <property type="entry name" value="MEMBRANE PROTEIN"/>
    <property type="match status" value="1"/>
</dbReference>
<sequence>MLNDLERLAFGLAVAALGLHLAVFAVGHWRLDPLGMGLVAGAFILGAIPGLRAMPWAAWRGLVTASVRGSAGHRFEALLWVLILGIALSALLQGLAPPNDYDSLMYHLSIPLYDVAKGWMEIAWGWHNRNFFPILVENLARFALVFSGTGAAQMMHGLLGLGAAMMTAALARRLGGGRKTALAAALMFLSVRVVVWEMATLEVEVAQALYCGGALLAYMLLRRQGGYGLACLFGLMLAGAFHVKYTSLLYAGAFAPIMLWDLFRRRMKIGPWLTGPLVTLAIFVPHLARNLAMTGNPLFPLLNPVFNKGGPAFMEDAREQYGVGRDLLSHLEAPWAFSVDPLRNFDGVILGAPYLLALVPFAFLGRRRARDVVPAVAVALGFYLGWFHLISQQVRFLAPLFPLLAGLAALGAASLWEEAGASRPLRLGLATLFLVLAATQSMFVGIYTVLRLPVALGLQSVETYLTTTPTMDGSHYLACKYLTERLQPGQRYLSMLQPHFATCPTTSAVIWLPGEEKAWMTGKLPTYSTAEFLAKLDEADIRYVIVQSRFENRRNADARAEMRTAVLSGDRIAKHIVPALDSVQPLFSDKFADVYDGVEIREALRRRLRAGG</sequence>
<evidence type="ECO:0000256" key="3">
    <source>
        <dbReference type="ARBA" id="ARBA00022676"/>
    </source>
</evidence>
<evidence type="ECO:0000313" key="10">
    <source>
        <dbReference type="Proteomes" id="UP000011744"/>
    </source>
</evidence>
<keyword evidence="7 8" id="KW-0472">Membrane</keyword>
<dbReference type="Proteomes" id="UP000011744">
    <property type="component" value="Unassembled WGS sequence"/>
</dbReference>
<dbReference type="EMBL" id="AONQ01000016">
    <property type="protein sequence ID" value="EME70520.1"/>
    <property type="molecule type" value="Genomic_DNA"/>
</dbReference>
<dbReference type="GO" id="GO:0016763">
    <property type="term" value="F:pentosyltransferase activity"/>
    <property type="evidence" value="ECO:0007669"/>
    <property type="project" value="TreeGrafter"/>
</dbReference>
<dbReference type="STRING" id="1244869.H261_07818"/>
<proteinExistence type="predicted"/>
<keyword evidence="3" id="KW-0328">Glycosyltransferase</keyword>
<evidence type="ECO:0000256" key="2">
    <source>
        <dbReference type="ARBA" id="ARBA00022475"/>
    </source>
</evidence>
<evidence type="ECO:0000313" key="9">
    <source>
        <dbReference type="EMBL" id="EME70520.1"/>
    </source>
</evidence>
<evidence type="ECO:0000256" key="8">
    <source>
        <dbReference type="SAM" id="Phobius"/>
    </source>
</evidence>
<accession>M2Z886</accession>
<feature type="transmembrane region" description="Helical" evidence="8">
    <location>
        <begin position="75"/>
        <end position="96"/>
    </location>
</feature>
<evidence type="ECO:0000256" key="1">
    <source>
        <dbReference type="ARBA" id="ARBA00004651"/>
    </source>
</evidence>
<evidence type="ECO:0000256" key="5">
    <source>
        <dbReference type="ARBA" id="ARBA00022692"/>
    </source>
</evidence>
<dbReference type="eggNOG" id="COG1807">
    <property type="taxonomic scope" value="Bacteria"/>
</dbReference>
<organism evidence="9 10">
    <name type="scientific">Paramagnetospirillum caucaseum</name>
    <dbReference type="NCBI Taxonomy" id="1244869"/>
    <lineage>
        <taxon>Bacteria</taxon>
        <taxon>Pseudomonadati</taxon>
        <taxon>Pseudomonadota</taxon>
        <taxon>Alphaproteobacteria</taxon>
        <taxon>Rhodospirillales</taxon>
        <taxon>Magnetospirillaceae</taxon>
        <taxon>Paramagnetospirillum</taxon>
    </lineage>
</organism>
<feature type="transmembrane region" description="Helical" evidence="8">
    <location>
        <begin position="396"/>
        <end position="415"/>
    </location>
</feature>